<evidence type="ECO:0000313" key="2">
    <source>
        <dbReference type="Proteomes" id="UP000278807"/>
    </source>
</evidence>
<proteinExistence type="predicted"/>
<keyword evidence="2" id="KW-1185">Reference proteome</keyword>
<accession>A0A0R3T3L0</accession>
<name>A0A0R3T3L0_RODNA</name>
<dbReference type="OrthoDB" id="285418at2759"/>
<sequence>MLPKHKLPKVCIDNLRITSKIVCFPQSFERQDTLAISEALYLKTPPIETNTLNEVLIEACEFMGEQREKRGRVVIVTTEYDKLGTTLAMAYFIRQERKTVKEAWTAVRTMYFALRPRWEYLENLALFEQNVKNMEHPTVVNDEEFL</sequence>
<evidence type="ECO:0000313" key="3">
    <source>
        <dbReference type="WBParaSite" id="HNAJ_0000160001-mRNA-1"/>
    </source>
</evidence>
<evidence type="ECO:0000313" key="1">
    <source>
        <dbReference type="EMBL" id="VDN97458.1"/>
    </source>
</evidence>
<dbReference type="Proteomes" id="UP000278807">
    <property type="component" value="Unassembled WGS sequence"/>
</dbReference>
<dbReference type="Gene3D" id="3.90.190.10">
    <property type="entry name" value="Protein tyrosine phosphatase superfamily"/>
    <property type="match status" value="1"/>
</dbReference>
<protein>
    <submittedName>
        <fullName evidence="3">Tyrosine-protein phosphatase domain-containing protein</fullName>
    </submittedName>
</protein>
<dbReference type="STRING" id="102285.A0A0R3T3L0"/>
<dbReference type="SUPFAM" id="SSF52799">
    <property type="entry name" value="(Phosphotyrosine protein) phosphatases II"/>
    <property type="match status" value="1"/>
</dbReference>
<reference evidence="3" key="1">
    <citation type="submission" date="2017-02" db="UniProtKB">
        <authorList>
            <consortium name="WormBaseParasite"/>
        </authorList>
    </citation>
    <scope>IDENTIFICATION</scope>
</reference>
<reference evidence="1 2" key="2">
    <citation type="submission" date="2018-11" db="EMBL/GenBank/DDBJ databases">
        <authorList>
            <consortium name="Pathogen Informatics"/>
        </authorList>
    </citation>
    <scope>NUCLEOTIDE SEQUENCE [LARGE SCALE GENOMIC DNA]</scope>
</reference>
<dbReference type="EMBL" id="UZAE01000643">
    <property type="protein sequence ID" value="VDN97458.1"/>
    <property type="molecule type" value="Genomic_DNA"/>
</dbReference>
<organism evidence="3">
    <name type="scientific">Rodentolepis nana</name>
    <name type="common">Dwarf tapeworm</name>
    <name type="synonym">Hymenolepis nana</name>
    <dbReference type="NCBI Taxonomy" id="102285"/>
    <lineage>
        <taxon>Eukaryota</taxon>
        <taxon>Metazoa</taxon>
        <taxon>Spiralia</taxon>
        <taxon>Lophotrochozoa</taxon>
        <taxon>Platyhelminthes</taxon>
        <taxon>Cestoda</taxon>
        <taxon>Eucestoda</taxon>
        <taxon>Cyclophyllidea</taxon>
        <taxon>Hymenolepididae</taxon>
        <taxon>Rodentolepis</taxon>
    </lineage>
</organism>
<dbReference type="InterPro" id="IPR029021">
    <property type="entry name" value="Prot-tyrosine_phosphatase-like"/>
</dbReference>
<dbReference type="WBParaSite" id="HNAJ_0000160001-mRNA-1">
    <property type="protein sequence ID" value="HNAJ_0000160001-mRNA-1"/>
    <property type="gene ID" value="HNAJ_0000160001"/>
</dbReference>
<gene>
    <name evidence="1" type="ORF">HNAJ_LOCUS1599</name>
</gene>
<dbReference type="AlphaFoldDB" id="A0A0R3T3L0"/>